<dbReference type="InterPro" id="IPR016181">
    <property type="entry name" value="Acyl_CoA_acyltransferase"/>
</dbReference>
<dbReference type="Gene3D" id="3.40.630.30">
    <property type="match status" value="1"/>
</dbReference>
<comment type="caution">
    <text evidence="2">The sequence shown here is derived from an EMBL/GenBank/DDBJ whole genome shotgun (WGS) entry which is preliminary data.</text>
</comment>
<dbReference type="AlphaFoldDB" id="A0AAW4FMC3"/>
<dbReference type="CDD" id="cd04301">
    <property type="entry name" value="NAT_SF"/>
    <property type="match status" value="1"/>
</dbReference>
<feature type="domain" description="N-acetyltransferase" evidence="1">
    <location>
        <begin position="1"/>
        <end position="157"/>
    </location>
</feature>
<proteinExistence type="predicted"/>
<evidence type="ECO:0000259" key="1">
    <source>
        <dbReference type="PROSITE" id="PS51186"/>
    </source>
</evidence>
<evidence type="ECO:0000313" key="2">
    <source>
        <dbReference type="EMBL" id="MBM3091840.1"/>
    </source>
</evidence>
<gene>
    <name evidence="2" type="ORF">GFB56_13570</name>
</gene>
<dbReference type="PROSITE" id="PS51186">
    <property type="entry name" value="GNAT"/>
    <property type="match status" value="1"/>
</dbReference>
<dbReference type="Pfam" id="PF13302">
    <property type="entry name" value="Acetyltransf_3"/>
    <property type="match status" value="1"/>
</dbReference>
<organism evidence="2 3">
    <name type="scientific">Ensifer canadensis</name>
    <dbReference type="NCBI Taxonomy" id="555315"/>
    <lineage>
        <taxon>Bacteria</taxon>
        <taxon>Pseudomonadati</taxon>
        <taxon>Pseudomonadota</taxon>
        <taxon>Alphaproteobacteria</taxon>
        <taxon>Hyphomicrobiales</taxon>
        <taxon>Rhizobiaceae</taxon>
        <taxon>Sinorhizobium/Ensifer group</taxon>
        <taxon>Ensifer</taxon>
    </lineage>
</organism>
<accession>A0AAW4FMC3</accession>
<dbReference type="GO" id="GO:0016747">
    <property type="term" value="F:acyltransferase activity, transferring groups other than amino-acyl groups"/>
    <property type="evidence" value="ECO:0007669"/>
    <property type="project" value="InterPro"/>
</dbReference>
<dbReference type="EMBL" id="WXFA01000007">
    <property type="protein sequence ID" value="MBM3091840.1"/>
    <property type="molecule type" value="Genomic_DNA"/>
</dbReference>
<dbReference type="PANTHER" id="PTHR43792">
    <property type="entry name" value="GNAT FAMILY, PUTATIVE (AFU_ORTHOLOGUE AFUA_3G00765)-RELATED-RELATED"/>
    <property type="match status" value="1"/>
</dbReference>
<dbReference type="InterPro" id="IPR051531">
    <property type="entry name" value="N-acetyltransferase"/>
</dbReference>
<reference evidence="2 3" key="1">
    <citation type="submission" date="2020-01" db="EMBL/GenBank/DDBJ databases">
        <title>Draft genome assembly of Ensifer adhaerens T173.</title>
        <authorList>
            <person name="Craig J.E."/>
            <person name="Stinchcombe J.R."/>
        </authorList>
    </citation>
    <scope>NUCLEOTIDE SEQUENCE [LARGE SCALE GENOMIC DNA]</scope>
    <source>
        <strain evidence="2 3">T173</strain>
    </source>
</reference>
<keyword evidence="3" id="KW-1185">Reference proteome</keyword>
<sequence length="157" mass="16831">MIILLTPGDFEALAEGVAPSGLRLVEDSVIAPQEVLRMLSDLNRAIAADFSPSAWMIVANEEIVGLCSVIRPPGNGELHIGYGVAPSREGRGIATAAVGDLLDWARSDRRVRRISAETAVDNVASQRVLERNGFAQAGQRTDPEDGPLICWEIATLQ</sequence>
<protein>
    <submittedName>
        <fullName evidence="2">GNAT family N-acetyltransferase</fullName>
    </submittedName>
</protein>
<dbReference type="InterPro" id="IPR000182">
    <property type="entry name" value="GNAT_dom"/>
</dbReference>
<name>A0AAW4FMC3_9HYPH</name>
<dbReference type="Proteomes" id="UP000744980">
    <property type="component" value="Unassembled WGS sequence"/>
</dbReference>
<dbReference type="SUPFAM" id="SSF55729">
    <property type="entry name" value="Acyl-CoA N-acyltransferases (Nat)"/>
    <property type="match status" value="1"/>
</dbReference>
<dbReference type="RefSeq" id="WP_113567468.1">
    <property type="nucleotide sequence ID" value="NZ_CP083371.1"/>
</dbReference>
<dbReference type="PANTHER" id="PTHR43792:SF13">
    <property type="entry name" value="ACETYLTRANSFERASE"/>
    <property type="match status" value="1"/>
</dbReference>
<evidence type="ECO:0000313" key="3">
    <source>
        <dbReference type="Proteomes" id="UP000744980"/>
    </source>
</evidence>